<name>A0A9Q1DJF9_CONCO</name>
<organism evidence="2 3">
    <name type="scientific">Conger conger</name>
    <name type="common">Conger eel</name>
    <name type="synonym">Muraena conger</name>
    <dbReference type="NCBI Taxonomy" id="82655"/>
    <lineage>
        <taxon>Eukaryota</taxon>
        <taxon>Metazoa</taxon>
        <taxon>Chordata</taxon>
        <taxon>Craniata</taxon>
        <taxon>Vertebrata</taxon>
        <taxon>Euteleostomi</taxon>
        <taxon>Actinopterygii</taxon>
        <taxon>Neopterygii</taxon>
        <taxon>Teleostei</taxon>
        <taxon>Anguilliformes</taxon>
        <taxon>Congridae</taxon>
        <taxon>Conger</taxon>
    </lineage>
</organism>
<feature type="region of interest" description="Disordered" evidence="1">
    <location>
        <begin position="1"/>
        <end position="22"/>
    </location>
</feature>
<reference evidence="2" key="1">
    <citation type="journal article" date="2023" name="Science">
        <title>Genome structures resolve the early diversification of teleost fishes.</title>
        <authorList>
            <person name="Parey E."/>
            <person name="Louis A."/>
            <person name="Montfort J."/>
            <person name="Bouchez O."/>
            <person name="Roques C."/>
            <person name="Iampietro C."/>
            <person name="Lluch J."/>
            <person name="Castinel A."/>
            <person name="Donnadieu C."/>
            <person name="Desvignes T."/>
            <person name="Floi Bucao C."/>
            <person name="Jouanno E."/>
            <person name="Wen M."/>
            <person name="Mejri S."/>
            <person name="Dirks R."/>
            <person name="Jansen H."/>
            <person name="Henkel C."/>
            <person name="Chen W.J."/>
            <person name="Zahm M."/>
            <person name="Cabau C."/>
            <person name="Klopp C."/>
            <person name="Thompson A.W."/>
            <person name="Robinson-Rechavi M."/>
            <person name="Braasch I."/>
            <person name="Lecointre G."/>
            <person name="Bobe J."/>
            <person name="Postlethwait J.H."/>
            <person name="Berthelot C."/>
            <person name="Roest Crollius H."/>
            <person name="Guiguen Y."/>
        </authorList>
    </citation>
    <scope>NUCLEOTIDE SEQUENCE</scope>
    <source>
        <tissue evidence="2">Blood</tissue>
    </source>
</reference>
<comment type="caution">
    <text evidence="2">The sequence shown here is derived from an EMBL/GenBank/DDBJ whole genome shotgun (WGS) entry which is preliminary data.</text>
</comment>
<sequence length="76" mass="9181">MLLGIRFRKEEPERTESGLEERSGRLDLGRNRKLDPAWFWELGLERSRRRDAGTWHWKLDLERRNRVGLVKHWGLG</sequence>
<evidence type="ECO:0000256" key="1">
    <source>
        <dbReference type="SAM" id="MobiDB-lite"/>
    </source>
</evidence>
<keyword evidence="3" id="KW-1185">Reference proteome</keyword>
<evidence type="ECO:0000313" key="2">
    <source>
        <dbReference type="EMBL" id="KAJ8272140.1"/>
    </source>
</evidence>
<protein>
    <submittedName>
        <fullName evidence="2">Uncharacterized protein</fullName>
    </submittedName>
</protein>
<dbReference type="Proteomes" id="UP001152803">
    <property type="component" value="Unassembled WGS sequence"/>
</dbReference>
<evidence type="ECO:0000313" key="3">
    <source>
        <dbReference type="Proteomes" id="UP001152803"/>
    </source>
</evidence>
<dbReference type="EMBL" id="JAFJMO010000007">
    <property type="protein sequence ID" value="KAJ8272140.1"/>
    <property type="molecule type" value="Genomic_DNA"/>
</dbReference>
<feature type="compositionally biased region" description="Basic and acidic residues" evidence="1">
    <location>
        <begin position="7"/>
        <end position="22"/>
    </location>
</feature>
<gene>
    <name evidence="2" type="ORF">COCON_G00109990</name>
</gene>
<dbReference type="AlphaFoldDB" id="A0A9Q1DJF9"/>
<accession>A0A9Q1DJF9</accession>
<proteinExistence type="predicted"/>